<dbReference type="InterPro" id="IPR016024">
    <property type="entry name" value="ARM-type_fold"/>
</dbReference>
<keyword evidence="2" id="KW-1185">Reference proteome</keyword>
<dbReference type="AlphaFoldDB" id="A0A367KKV5"/>
<gene>
    <name evidence="1" type="ORF">CU098_011962</name>
</gene>
<dbReference type="OrthoDB" id="46159at2759"/>
<dbReference type="EMBL" id="PJQM01001265">
    <property type="protein sequence ID" value="RCI02771.1"/>
    <property type="molecule type" value="Genomic_DNA"/>
</dbReference>
<dbReference type="Gene3D" id="1.25.10.10">
    <property type="entry name" value="Leucine-rich Repeat Variant"/>
    <property type="match status" value="1"/>
</dbReference>
<proteinExistence type="predicted"/>
<dbReference type="STRING" id="4846.A0A367KKV5"/>
<evidence type="ECO:0000313" key="1">
    <source>
        <dbReference type="EMBL" id="RCI02771.1"/>
    </source>
</evidence>
<organism evidence="1 2">
    <name type="scientific">Rhizopus stolonifer</name>
    <name type="common">Rhizopus nigricans</name>
    <dbReference type="NCBI Taxonomy" id="4846"/>
    <lineage>
        <taxon>Eukaryota</taxon>
        <taxon>Fungi</taxon>
        <taxon>Fungi incertae sedis</taxon>
        <taxon>Mucoromycota</taxon>
        <taxon>Mucoromycotina</taxon>
        <taxon>Mucoromycetes</taxon>
        <taxon>Mucorales</taxon>
        <taxon>Mucorineae</taxon>
        <taxon>Rhizopodaceae</taxon>
        <taxon>Rhizopus</taxon>
    </lineage>
</organism>
<accession>A0A367KKV5</accession>
<dbReference type="Proteomes" id="UP000253551">
    <property type="component" value="Unassembled WGS sequence"/>
</dbReference>
<protein>
    <submittedName>
        <fullName evidence="1">Uncharacterized protein</fullName>
    </submittedName>
</protein>
<reference evidence="1 2" key="1">
    <citation type="journal article" date="2018" name="G3 (Bethesda)">
        <title>Phylogenetic and Phylogenomic Definition of Rhizopus Species.</title>
        <authorList>
            <person name="Gryganskyi A.P."/>
            <person name="Golan J."/>
            <person name="Dolatabadi S."/>
            <person name="Mondo S."/>
            <person name="Robb S."/>
            <person name="Idnurm A."/>
            <person name="Muszewska A."/>
            <person name="Steczkiewicz K."/>
            <person name="Masonjones S."/>
            <person name="Liao H.L."/>
            <person name="Gajdeczka M.T."/>
            <person name="Anike F."/>
            <person name="Vuek A."/>
            <person name="Anishchenko I.M."/>
            <person name="Voigt K."/>
            <person name="de Hoog G.S."/>
            <person name="Smith M.E."/>
            <person name="Heitman J."/>
            <person name="Vilgalys R."/>
            <person name="Stajich J.E."/>
        </authorList>
    </citation>
    <scope>NUCLEOTIDE SEQUENCE [LARGE SCALE GENOMIC DNA]</scope>
    <source>
        <strain evidence="1 2">LSU 92-RS-03</strain>
    </source>
</reference>
<dbReference type="InterPro" id="IPR011989">
    <property type="entry name" value="ARM-like"/>
</dbReference>
<evidence type="ECO:0000313" key="2">
    <source>
        <dbReference type="Proteomes" id="UP000253551"/>
    </source>
</evidence>
<dbReference type="SUPFAM" id="SSF48371">
    <property type="entry name" value="ARM repeat"/>
    <property type="match status" value="1"/>
</dbReference>
<name>A0A367KKV5_RHIST</name>
<comment type="caution">
    <text evidence="1">The sequence shown here is derived from an EMBL/GenBank/DDBJ whole genome shotgun (WGS) entry which is preliminary data.</text>
</comment>
<sequence>MSYTTPLSGHVGHLSVKETDLLKQLWALLFELFKQQETKKESLVASKPNPEKYLLPTHVPFFAPEKVNFPNPVFKQNVRTLFASPSTSTSNINRNAKDKTMLLYALIDKLKTSPSDHQTTFRKMTRLFKEVPIRRRWDQGGIEENGSETWAGAQGDAGNFVEVVQTVLPYLDDKKSVLASIECMRQLAVTQAGLFRFFERKVDEKGRTLESQLLEKLLLIRSSDHPTICIAAEDTLDAVLGTLNPPTVFEMLMAFIIYRLLISPLEHYSADTRYHPVGSAFMYLGKWVKEVNDNFYIDEWLSKGGVNAFFEGINHPLINIRKSCVEAIVAFQEVMGDDIYVLLADLREDQMNLVKHYVAKALKKKASLRNLRDNGQF</sequence>